<feature type="compositionally biased region" description="Basic and acidic residues" evidence="2">
    <location>
        <begin position="211"/>
        <end position="223"/>
    </location>
</feature>
<proteinExistence type="predicted"/>
<gene>
    <name evidence="4" type="ORF">ILUMI_27226</name>
</gene>
<feature type="binding site" evidence="1">
    <location>
        <position position="57"/>
    </location>
    <ligand>
        <name>Zn(2+)</name>
        <dbReference type="ChEBI" id="CHEBI:29105"/>
    </ligand>
</feature>
<feature type="region of interest" description="Disordered" evidence="2">
    <location>
        <begin position="160"/>
        <end position="258"/>
    </location>
</feature>
<dbReference type="InterPro" id="IPR012934">
    <property type="entry name" value="Znf_AD"/>
</dbReference>
<dbReference type="GO" id="GO:0005634">
    <property type="term" value="C:nucleus"/>
    <property type="evidence" value="ECO:0007669"/>
    <property type="project" value="InterPro"/>
</dbReference>
<sequence>MPSIAEITQLCRLCLVKDQVNIPIFNGQGDIRQIFHKISTCLPVKISEDDRLPKQVCDECSQKLDMFYQFWSTSSNSEKQLLQWLKEIERMTSLDKNASVQPSHSICPDDDVVLKQEVIDIDDHHADEIPTDDLNVPTDPDYLLQQSYDSFDFQQEAYNDEAATSSTAGPSSTITSETVAVAAPKRKRRAAAMKPLPPQINSEDEDDPDVVDTKIAKTEKQSDDEGELNPEPTTFVGVPTDNEQPGPSGLDKVTSEAP</sequence>
<evidence type="ECO:0000256" key="1">
    <source>
        <dbReference type="PROSITE-ProRule" id="PRU01263"/>
    </source>
</evidence>
<keyword evidence="1" id="KW-0863">Zinc-finger</keyword>
<keyword evidence="1" id="KW-0479">Metal-binding</keyword>
<dbReference type="Gene3D" id="3.40.1800.20">
    <property type="match status" value="1"/>
</dbReference>
<evidence type="ECO:0000313" key="5">
    <source>
        <dbReference type="Proteomes" id="UP000801492"/>
    </source>
</evidence>
<keyword evidence="1" id="KW-0862">Zinc</keyword>
<dbReference type="AlphaFoldDB" id="A0A8K0FY62"/>
<feature type="binding site" evidence="1">
    <location>
        <position position="14"/>
    </location>
    <ligand>
        <name>Zn(2+)</name>
        <dbReference type="ChEBI" id="CHEBI:29105"/>
    </ligand>
</feature>
<dbReference type="Pfam" id="PF07776">
    <property type="entry name" value="zf-AD"/>
    <property type="match status" value="1"/>
</dbReference>
<dbReference type="Proteomes" id="UP000801492">
    <property type="component" value="Unassembled WGS sequence"/>
</dbReference>
<keyword evidence="5" id="KW-1185">Reference proteome</keyword>
<protein>
    <recommendedName>
        <fullName evidence="3">ZAD domain-containing protein</fullName>
    </recommendedName>
</protein>
<comment type="caution">
    <text evidence="4">The sequence shown here is derived from an EMBL/GenBank/DDBJ whole genome shotgun (WGS) entry which is preliminary data.</text>
</comment>
<dbReference type="OrthoDB" id="6077919at2759"/>
<organism evidence="4 5">
    <name type="scientific">Ignelater luminosus</name>
    <name type="common">Cucubano</name>
    <name type="synonym">Pyrophorus luminosus</name>
    <dbReference type="NCBI Taxonomy" id="2038154"/>
    <lineage>
        <taxon>Eukaryota</taxon>
        <taxon>Metazoa</taxon>
        <taxon>Ecdysozoa</taxon>
        <taxon>Arthropoda</taxon>
        <taxon>Hexapoda</taxon>
        <taxon>Insecta</taxon>
        <taxon>Pterygota</taxon>
        <taxon>Neoptera</taxon>
        <taxon>Endopterygota</taxon>
        <taxon>Coleoptera</taxon>
        <taxon>Polyphaga</taxon>
        <taxon>Elateriformia</taxon>
        <taxon>Elateroidea</taxon>
        <taxon>Elateridae</taxon>
        <taxon>Agrypninae</taxon>
        <taxon>Pyrophorini</taxon>
        <taxon>Ignelater</taxon>
    </lineage>
</organism>
<feature type="domain" description="ZAD" evidence="3">
    <location>
        <begin position="9"/>
        <end position="84"/>
    </location>
</feature>
<name>A0A8K0FY62_IGNLU</name>
<dbReference type="GO" id="GO:0008270">
    <property type="term" value="F:zinc ion binding"/>
    <property type="evidence" value="ECO:0007669"/>
    <property type="project" value="UniProtKB-UniRule"/>
</dbReference>
<feature type="binding site" evidence="1">
    <location>
        <position position="11"/>
    </location>
    <ligand>
        <name>Zn(2+)</name>
        <dbReference type="ChEBI" id="CHEBI:29105"/>
    </ligand>
</feature>
<evidence type="ECO:0000313" key="4">
    <source>
        <dbReference type="EMBL" id="KAF2878953.1"/>
    </source>
</evidence>
<dbReference type="PANTHER" id="PTHR39942">
    <property type="entry name" value="BCDNA.LD26519-RELATED"/>
    <property type="match status" value="1"/>
</dbReference>
<evidence type="ECO:0000259" key="3">
    <source>
        <dbReference type="PROSITE" id="PS51915"/>
    </source>
</evidence>
<reference evidence="4" key="1">
    <citation type="submission" date="2019-08" db="EMBL/GenBank/DDBJ databases">
        <title>The genome of the North American firefly Photinus pyralis.</title>
        <authorList>
            <consortium name="Photinus pyralis genome working group"/>
            <person name="Fallon T.R."/>
            <person name="Sander Lower S.E."/>
            <person name="Weng J.-K."/>
        </authorList>
    </citation>
    <scope>NUCLEOTIDE SEQUENCE</scope>
    <source>
        <strain evidence="4">TRF0915ILg1</strain>
        <tissue evidence="4">Whole body</tissue>
    </source>
</reference>
<dbReference type="SMART" id="SM00868">
    <property type="entry name" value="zf-AD"/>
    <property type="match status" value="1"/>
</dbReference>
<evidence type="ECO:0000256" key="2">
    <source>
        <dbReference type="SAM" id="MobiDB-lite"/>
    </source>
</evidence>
<dbReference type="EMBL" id="VTPC01091253">
    <property type="protein sequence ID" value="KAF2878953.1"/>
    <property type="molecule type" value="Genomic_DNA"/>
</dbReference>
<feature type="compositionally biased region" description="Low complexity" evidence="2">
    <location>
        <begin position="162"/>
        <end position="183"/>
    </location>
</feature>
<dbReference type="PANTHER" id="PTHR39942:SF1">
    <property type="entry name" value="BCDNA.LD26519-RELATED"/>
    <property type="match status" value="1"/>
</dbReference>
<dbReference type="SUPFAM" id="SSF57716">
    <property type="entry name" value="Glucocorticoid receptor-like (DNA-binding domain)"/>
    <property type="match status" value="1"/>
</dbReference>
<accession>A0A8K0FY62</accession>
<feature type="binding site" evidence="1">
    <location>
        <position position="60"/>
    </location>
    <ligand>
        <name>Zn(2+)</name>
        <dbReference type="ChEBI" id="CHEBI:29105"/>
    </ligand>
</feature>
<dbReference type="PROSITE" id="PS51915">
    <property type="entry name" value="ZAD"/>
    <property type="match status" value="1"/>
</dbReference>